<dbReference type="Proteomes" id="UP000559256">
    <property type="component" value="Unassembled WGS sequence"/>
</dbReference>
<name>A0A8H5FUM5_9AGAR</name>
<evidence type="ECO:0000259" key="5">
    <source>
        <dbReference type="Pfam" id="PF06441"/>
    </source>
</evidence>
<dbReference type="Gene3D" id="3.40.50.1820">
    <property type="entry name" value="alpha/beta hydrolase"/>
    <property type="match status" value="1"/>
</dbReference>
<keyword evidence="3" id="KW-0378">Hydrolase</keyword>
<dbReference type="SUPFAM" id="SSF53474">
    <property type="entry name" value="alpha/beta-Hydrolases"/>
    <property type="match status" value="1"/>
</dbReference>
<proteinExistence type="inferred from homology"/>
<feature type="active site" description="Proton acceptor" evidence="4">
    <location>
        <position position="400"/>
    </location>
</feature>
<feature type="domain" description="Epoxide hydrolase N-terminal" evidence="5">
    <location>
        <begin position="6"/>
        <end position="143"/>
    </location>
</feature>
<dbReference type="InterPro" id="IPR000639">
    <property type="entry name" value="Epox_hydrolase-like"/>
</dbReference>
<dbReference type="InterPro" id="IPR016292">
    <property type="entry name" value="Epoxide_hydrolase"/>
</dbReference>
<keyword evidence="2" id="KW-0058">Aromatic hydrocarbons catabolism</keyword>
<dbReference type="PIRSF" id="PIRSF001112">
    <property type="entry name" value="Epoxide_hydrolase"/>
    <property type="match status" value="1"/>
</dbReference>
<gene>
    <name evidence="6" type="ORF">D9758_011755</name>
</gene>
<evidence type="ECO:0000256" key="2">
    <source>
        <dbReference type="ARBA" id="ARBA00022797"/>
    </source>
</evidence>
<dbReference type="Pfam" id="PF06441">
    <property type="entry name" value="EHN"/>
    <property type="match status" value="1"/>
</dbReference>
<evidence type="ECO:0000313" key="7">
    <source>
        <dbReference type="Proteomes" id="UP000559256"/>
    </source>
</evidence>
<accession>A0A8H5FUM5</accession>
<feature type="active site" description="Proton donor" evidence="4">
    <location>
        <position position="345"/>
    </location>
</feature>
<protein>
    <recommendedName>
        <fullName evidence="5">Epoxide hydrolase N-terminal domain-containing protein</fullName>
    </recommendedName>
</protein>
<keyword evidence="7" id="KW-1185">Reference proteome</keyword>
<dbReference type="OrthoDB" id="7130006at2759"/>
<dbReference type="PANTHER" id="PTHR21661:SF35">
    <property type="entry name" value="EPOXIDE HYDROLASE"/>
    <property type="match status" value="1"/>
</dbReference>
<dbReference type="PRINTS" id="PR00412">
    <property type="entry name" value="EPOXHYDRLASE"/>
</dbReference>
<evidence type="ECO:0000256" key="4">
    <source>
        <dbReference type="PIRSR" id="PIRSR001112-1"/>
    </source>
</evidence>
<comment type="caution">
    <text evidence="6">The sequence shown here is derived from an EMBL/GenBank/DDBJ whole genome shotgun (WGS) entry which is preliminary data.</text>
</comment>
<dbReference type="InterPro" id="IPR010497">
    <property type="entry name" value="Epoxide_hydro_N"/>
</dbReference>
<dbReference type="GO" id="GO:0097176">
    <property type="term" value="P:epoxide metabolic process"/>
    <property type="evidence" value="ECO:0007669"/>
    <property type="project" value="TreeGrafter"/>
</dbReference>
<reference evidence="6 7" key="1">
    <citation type="journal article" date="2020" name="ISME J.">
        <title>Uncovering the hidden diversity of litter-decomposition mechanisms in mushroom-forming fungi.</title>
        <authorList>
            <person name="Floudas D."/>
            <person name="Bentzer J."/>
            <person name="Ahren D."/>
            <person name="Johansson T."/>
            <person name="Persson P."/>
            <person name="Tunlid A."/>
        </authorList>
    </citation>
    <scope>NUCLEOTIDE SEQUENCE [LARGE SCALE GENOMIC DNA]</scope>
    <source>
        <strain evidence="6 7">CBS 291.85</strain>
    </source>
</reference>
<evidence type="ECO:0000313" key="6">
    <source>
        <dbReference type="EMBL" id="KAF5349332.1"/>
    </source>
</evidence>
<comment type="similarity">
    <text evidence="1">Belongs to the peptidase S33 family.</text>
</comment>
<feature type="active site" description="Nucleophile" evidence="4">
    <location>
        <position position="209"/>
    </location>
</feature>
<organism evidence="6 7">
    <name type="scientific">Tetrapyrgos nigripes</name>
    <dbReference type="NCBI Taxonomy" id="182062"/>
    <lineage>
        <taxon>Eukaryota</taxon>
        <taxon>Fungi</taxon>
        <taxon>Dikarya</taxon>
        <taxon>Basidiomycota</taxon>
        <taxon>Agaricomycotina</taxon>
        <taxon>Agaricomycetes</taxon>
        <taxon>Agaricomycetidae</taxon>
        <taxon>Agaricales</taxon>
        <taxon>Marasmiineae</taxon>
        <taxon>Marasmiaceae</taxon>
        <taxon>Tetrapyrgos</taxon>
    </lineage>
</organism>
<sequence>MSSSEQSFKISIPDSALESLQKKLALATFPDELELDSDEERRKYGAPLAHVQRLVERWKTRTPDIANGSGMATDKEGFDWRRAEAKLNEDLSPMFTRDIEVEGFGTLNLHYVHRKSVKEVDGKGRKPVPLLFVHGWPGSVIEVRKILPLLTNPENEDDLPFHVVAPSLPGFGFSEAPKKKGFNLTQYAEIFNKLMLALGYNEYVTQGGDWGFYITRRMAQLYGHTHIKAWHTNYPGPGALEPTFTTQPLHYLQHLFTPYTATEKAALERSKWFSTQGMGYNIEQSTQPQTLGYSLADSPVGLLAWIYEKLVNWTDGYKWDDDEVLEWMSIYWLSRAGPAASLRIYYEVTQANQRQIPAREKPTIPMGWSRFPQELRSFPRTWTENVGNLVFDSEHPSGGHFAAHEEPEKLVGDLRRMFEKHW</sequence>
<dbReference type="EMBL" id="JAACJM010000082">
    <property type="protein sequence ID" value="KAF5349332.1"/>
    <property type="molecule type" value="Genomic_DNA"/>
</dbReference>
<evidence type="ECO:0000256" key="1">
    <source>
        <dbReference type="ARBA" id="ARBA00010088"/>
    </source>
</evidence>
<dbReference type="GO" id="GO:0004301">
    <property type="term" value="F:epoxide hydrolase activity"/>
    <property type="evidence" value="ECO:0007669"/>
    <property type="project" value="TreeGrafter"/>
</dbReference>
<dbReference type="AlphaFoldDB" id="A0A8H5FUM5"/>
<dbReference type="PANTHER" id="PTHR21661">
    <property type="entry name" value="EPOXIDE HYDROLASE 1-RELATED"/>
    <property type="match status" value="1"/>
</dbReference>
<dbReference type="InterPro" id="IPR029058">
    <property type="entry name" value="AB_hydrolase_fold"/>
</dbReference>
<evidence type="ECO:0000256" key="3">
    <source>
        <dbReference type="ARBA" id="ARBA00022801"/>
    </source>
</evidence>